<accession>A0ACB8K9L0</accession>
<protein>
    <submittedName>
        <fullName evidence="1">O-methyltransferase ZRP4</fullName>
    </submittedName>
</protein>
<name>A0ACB8K9L0_CITSI</name>
<sequence>MDVIHGENGAREHFQAQAQVWSYTYNYMKSLSLKPLNVHPNKTRCTQILVCLLAHSGFFVQQKDGKNEQEEESILLPPHLDFFSRISLQLQGSTILLLIADATFTTSFHFLSTWLQNDDQTLFGTADGIFYEAMITDFELIASVLIEDCNEVSKGLKPLVDVGGSTGTMARAIATAFPDTKCTVFIFNNYSNLTKLTNQLTWWILHDWSDEESLKILKKCKESTPSTDEGGKVIIIDVAIAKPNERQRNNGDTTIVCDWKKLFLAAGFSHYKITPNLGLWSLIEAYP</sequence>
<dbReference type="Proteomes" id="UP000829398">
    <property type="component" value="Chromosome 5"/>
</dbReference>
<proteinExistence type="predicted"/>
<gene>
    <name evidence="1" type="ORF">KPL71_014149</name>
</gene>
<comment type="caution">
    <text evidence="1">The sequence shown here is derived from an EMBL/GenBank/DDBJ whole genome shotgun (WGS) entry which is preliminary data.</text>
</comment>
<evidence type="ECO:0000313" key="1">
    <source>
        <dbReference type="EMBL" id="KAH9751092.1"/>
    </source>
</evidence>
<dbReference type="EMBL" id="CM039174">
    <property type="protein sequence ID" value="KAH9751092.1"/>
    <property type="molecule type" value="Genomic_DNA"/>
</dbReference>
<evidence type="ECO:0000313" key="2">
    <source>
        <dbReference type="Proteomes" id="UP000829398"/>
    </source>
</evidence>
<organism evidence="1 2">
    <name type="scientific">Citrus sinensis</name>
    <name type="common">Sweet orange</name>
    <name type="synonym">Citrus aurantium var. sinensis</name>
    <dbReference type="NCBI Taxonomy" id="2711"/>
    <lineage>
        <taxon>Eukaryota</taxon>
        <taxon>Viridiplantae</taxon>
        <taxon>Streptophyta</taxon>
        <taxon>Embryophyta</taxon>
        <taxon>Tracheophyta</taxon>
        <taxon>Spermatophyta</taxon>
        <taxon>Magnoliopsida</taxon>
        <taxon>eudicotyledons</taxon>
        <taxon>Gunneridae</taxon>
        <taxon>Pentapetalae</taxon>
        <taxon>rosids</taxon>
        <taxon>malvids</taxon>
        <taxon>Sapindales</taxon>
        <taxon>Rutaceae</taxon>
        <taxon>Aurantioideae</taxon>
        <taxon>Citrus</taxon>
    </lineage>
</organism>
<reference evidence="2" key="1">
    <citation type="journal article" date="2023" name="Hortic. Res.">
        <title>A chromosome-level phased genome enabling allele-level studies in sweet orange: a case study on citrus Huanglongbing tolerance.</title>
        <authorList>
            <person name="Wu B."/>
            <person name="Yu Q."/>
            <person name="Deng Z."/>
            <person name="Duan Y."/>
            <person name="Luo F."/>
            <person name="Gmitter F. Jr."/>
        </authorList>
    </citation>
    <scope>NUCLEOTIDE SEQUENCE [LARGE SCALE GENOMIC DNA]</scope>
    <source>
        <strain evidence="2">cv. Valencia</strain>
    </source>
</reference>
<keyword evidence="2" id="KW-1185">Reference proteome</keyword>